<dbReference type="InterPro" id="IPR000528">
    <property type="entry name" value="Plant_nsLTP"/>
</dbReference>
<dbReference type="InterPro" id="IPR036312">
    <property type="entry name" value="Bifun_inhib/LTP/seed_sf"/>
</dbReference>
<dbReference type="Pfam" id="PF14368">
    <property type="entry name" value="LTP_2"/>
    <property type="match status" value="1"/>
</dbReference>
<protein>
    <submittedName>
        <fullName evidence="4">Non-specific lipid-transfer protein-like</fullName>
    </submittedName>
</protein>
<gene>
    <name evidence="4" type="primary">LOC109720022</name>
</gene>
<reference evidence="3" key="1">
    <citation type="journal article" date="2015" name="Nat. Genet.">
        <title>The pineapple genome and the evolution of CAM photosynthesis.</title>
        <authorList>
            <person name="Ming R."/>
            <person name="VanBuren R."/>
            <person name="Wai C.M."/>
            <person name="Tang H."/>
            <person name="Schatz M.C."/>
            <person name="Bowers J.E."/>
            <person name="Lyons E."/>
            <person name="Wang M.L."/>
            <person name="Chen J."/>
            <person name="Biggers E."/>
            <person name="Zhang J."/>
            <person name="Huang L."/>
            <person name="Zhang L."/>
            <person name="Miao W."/>
            <person name="Zhang J."/>
            <person name="Ye Z."/>
            <person name="Miao C."/>
            <person name="Lin Z."/>
            <person name="Wang H."/>
            <person name="Zhou H."/>
            <person name="Yim W.C."/>
            <person name="Priest H.D."/>
            <person name="Zheng C."/>
            <person name="Woodhouse M."/>
            <person name="Edger P.P."/>
            <person name="Guyot R."/>
            <person name="Guo H.B."/>
            <person name="Guo H."/>
            <person name="Zheng G."/>
            <person name="Singh R."/>
            <person name="Sharma A."/>
            <person name="Min X."/>
            <person name="Zheng Y."/>
            <person name="Lee H."/>
            <person name="Gurtowski J."/>
            <person name="Sedlazeck F.J."/>
            <person name="Harkess A."/>
            <person name="McKain M.R."/>
            <person name="Liao Z."/>
            <person name="Fang J."/>
            <person name="Liu J."/>
            <person name="Zhang X."/>
            <person name="Zhang Q."/>
            <person name="Hu W."/>
            <person name="Qin Y."/>
            <person name="Wang K."/>
            <person name="Chen L.Y."/>
            <person name="Shirley N."/>
            <person name="Lin Y.R."/>
            <person name="Liu L.Y."/>
            <person name="Hernandez A.G."/>
            <person name="Wright C.L."/>
            <person name="Bulone V."/>
            <person name="Tuskan G.A."/>
            <person name="Heath K."/>
            <person name="Zee F."/>
            <person name="Moore P.H."/>
            <person name="Sunkar R."/>
            <person name="Leebens-Mack J.H."/>
            <person name="Mockler T."/>
            <person name="Bennetzen J.L."/>
            <person name="Freeling M."/>
            <person name="Sankoff D."/>
            <person name="Paterson A.H."/>
            <person name="Zhu X."/>
            <person name="Yang X."/>
            <person name="Smith J.A."/>
            <person name="Cushman J.C."/>
            <person name="Paull R.E."/>
            <person name="Yu Q."/>
        </authorList>
    </citation>
    <scope>NUCLEOTIDE SEQUENCE [LARGE SCALE GENOMIC DNA]</scope>
    <source>
        <strain evidence="3">cv. F153</strain>
    </source>
</reference>
<sequence>MAKRTSYTAAAPLLLLLLLLIQLAAVVREAAAAGSGVSCSDAVNKLIPCGSFLVGTGPAKPSARCCQSAQGLQQMATTVAKRRALCKCLVQSGQSFGVRPERAKLLPSACNLQLNIPVSPNVDCNQIS</sequence>
<evidence type="ECO:0000256" key="1">
    <source>
        <dbReference type="SAM" id="SignalP"/>
    </source>
</evidence>
<feature type="domain" description="Bifunctional inhibitor/plant lipid transfer protein/seed storage helical" evidence="2">
    <location>
        <begin position="39"/>
        <end position="124"/>
    </location>
</feature>
<evidence type="ECO:0000313" key="3">
    <source>
        <dbReference type="Proteomes" id="UP000515123"/>
    </source>
</evidence>
<dbReference type="SUPFAM" id="SSF47699">
    <property type="entry name" value="Bifunctional inhibitor/lipid-transfer protein/seed storage 2S albumin"/>
    <property type="match status" value="1"/>
</dbReference>
<dbReference type="GeneID" id="109720022"/>
<feature type="signal peptide" evidence="1">
    <location>
        <begin position="1"/>
        <end position="32"/>
    </location>
</feature>
<dbReference type="GO" id="GO:0008289">
    <property type="term" value="F:lipid binding"/>
    <property type="evidence" value="ECO:0007669"/>
    <property type="project" value="InterPro"/>
</dbReference>
<keyword evidence="3" id="KW-1185">Reference proteome</keyword>
<dbReference type="CDD" id="cd01960">
    <property type="entry name" value="nsLTP1"/>
    <property type="match status" value="1"/>
</dbReference>
<dbReference type="Gene3D" id="1.10.110.10">
    <property type="entry name" value="Plant lipid-transfer and hydrophobic proteins"/>
    <property type="match status" value="1"/>
</dbReference>
<dbReference type="Gramene" id="Aco026393.1.mrna1">
    <property type="protein sequence ID" value="Aco026393.1.mrna1"/>
    <property type="gene ID" value="Aco026393.1.path1"/>
</dbReference>
<name>A0A6P5G1I0_ANACO</name>
<dbReference type="GO" id="GO:0006869">
    <property type="term" value="P:lipid transport"/>
    <property type="evidence" value="ECO:0007669"/>
    <property type="project" value="InterPro"/>
</dbReference>
<dbReference type="RefSeq" id="XP_020102471.1">
    <property type="nucleotide sequence ID" value="XM_020246882.1"/>
</dbReference>
<dbReference type="Proteomes" id="UP000515123">
    <property type="component" value="Linkage group 14"/>
</dbReference>
<evidence type="ECO:0000259" key="2">
    <source>
        <dbReference type="SMART" id="SM00499"/>
    </source>
</evidence>
<dbReference type="PANTHER" id="PTHR33076">
    <property type="entry name" value="NON-SPECIFIC LIPID-TRANSFER PROTEIN 2-RELATED"/>
    <property type="match status" value="1"/>
</dbReference>
<reference evidence="4" key="2">
    <citation type="submission" date="2025-08" db="UniProtKB">
        <authorList>
            <consortium name="RefSeq"/>
        </authorList>
    </citation>
    <scope>IDENTIFICATION</scope>
    <source>
        <tissue evidence="4">Leaf</tissue>
    </source>
</reference>
<dbReference type="SMART" id="SM00499">
    <property type="entry name" value="AAI"/>
    <property type="match status" value="1"/>
</dbReference>
<dbReference type="OrthoDB" id="1876592at2759"/>
<evidence type="ECO:0000313" key="4">
    <source>
        <dbReference type="RefSeq" id="XP_020102471.1"/>
    </source>
</evidence>
<proteinExistence type="predicted"/>
<dbReference type="AlphaFoldDB" id="A0A6P5G1I0"/>
<organism evidence="3 4">
    <name type="scientific">Ananas comosus</name>
    <name type="common">Pineapple</name>
    <name type="synonym">Ananas ananas</name>
    <dbReference type="NCBI Taxonomy" id="4615"/>
    <lineage>
        <taxon>Eukaryota</taxon>
        <taxon>Viridiplantae</taxon>
        <taxon>Streptophyta</taxon>
        <taxon>Embryophyta</taxon>
        <taxon>Tracheophyta</taxon>
        <taxon>Spermatophyta</taxon>
        <taxon>Magnoliopsida</taxon>
        <taxon>Liliopsida</taxon>
        <taxon>Poales</taxon>
        <taxon>Bromeliaceae</taxon>
        <taxon>Bromelioideae</taxon>
        <taxon>Ananas</taxon>
    </lineage>
</organism>
<dbReference type="PROSITE" id="PS00597">
    <property type="entry name" value="PLANT_LTP"/>
    <property type="match status" value="1"/>
</dbReference>
<dbReference type="InterPro" id="IPR016140">
    <property type="entry name" value="Bifunc_inhib/LTP/seed_store"/>
</dbReference>
<feature type="chain" id="PRO_5028066345" evidence="1">
    <location>
        <begin position="33"/>
        <end position="128"/>
    </location>
</feature>
<accession>A0A6P5G1I0</accession>
<keyword evidence="1" id="KW-0732">Signal</keyword>
<dbReference type="PRINTS" id="PR00382">
    <property type="entry name" value="LIPIDTRNSFER"/>
</dbReference>